<dbReference type="SUPFAM" id="SSF82549">
    <property type="entry name" value="DAK1/DegV-like"/>
    <property type="match status" value="1"/>
</dbReference>
<dbReference type="Proteomes" id="UP000095558">
    <property type="component" value="Unassembled WGS sequence"/>
</dbReference>
<accession>A0A174G7B2</accession>
<dbReference type="Gene3D" id="3.30.1180.10">
    <property type="match status" value="1"/>
</dbReference>
<dbReference type="OrthoDB" id="9780216at2"/>
<dbReference type="EMBL" id="CYZV01000032">
    <property type="protein sequence ID" value="CUO57881.1"/>
    <property type="molecule type" value="Genomic_DNA"/>
</dbReference>
<dbReference type="InterPro" id="IPR050270">
    <property type="entry name" value="DegV_domain_contain"/>
</dbReference>
<dbReference type="Pfam" id="PF02645">
    <property type="entry name" value="DegV"/>
    <property type="match status" value="1"/>
</dbReference>
<organism evidence="2 3">
    <name type="scientific">Clostridium disporicum</name>
    <dbReference type="NCBI Taxonomy" id="84024"/>
    <lineage>
        <taxon>Bacteria</taxon>
        <taxon>Bacillati</taxon>
        <taxon>Bacillota</taxon>
        <taxon>Clostridia</taxon>
        <taxon>Eubacteriales</taxon>
        <taxon>Clostridiaceae</taxon>
        <taxon>Clostridium</taxon>
    </lineage>
</organism>
<sequence length="283" mass="31387">MIRIVSDSSALYSKKDGQAKGVTIAPLIVTINGKTYREYEDISTEEFINIINEGHIPVSSQPAIGEVLNIYDENIEDEIINISMADGLSGTYNSACVAKDMATNPDRIEVINSETLCGPQNYLVDLAVELVKLGKTKNEIVSEIKKAMEETKSFLIPHDFDYLVRGGRLSPIVGKIGSVIKLVPVMTLAEDKKSLVKFTTKRTLKKAIQKISEEMINNNVDSNYKIYISHACNEKLAKDIKNIILEYIENADIEIKMLGPVFTTQGGPSCISVQYIKKHDALK</sequence>
<keyword evidence="1" id="KW-0446">Lipid-binding</keyword>
<dbReference type="AlphaFoldDB" id="A0A174G7B2"/>
<proteinExistence type="predicted"/>
<dbReference type="InterPro" id="IPR043168">
    <property type="entry name" value="DegV_C"/>
</dbReference>
<dbReference type="Gene3D" id="3.40.50.10170">
    <property type="match status" value="1"/>
</dbReference>
<evidence type="ECO:0000256" key="1">
    <source>
        <dbReference type="ARBA" id="ARBA00023121"/>
    </source>
</evidence>
<evidence type="ECO:0000313" key="2">
    <source>
        <dbReference type="EMBL" id="CUO57881.1"/>
    </source>
</evidence>
<evidence type="ECO:0000313" key="3">
    <source>
        <dbReference type="Proteomes" id="UP000095558"/>
    </source>
</evidence>
<dbReference type="RefSeq" id="WP_055277431.1">
    <property type="nucleotide sequence ID" value="NZ_CYZV01000032.1"/>
</dbReference>
<reference evidence="2 3" key="1">
    <citation type="submission" date="2015-09" db="EMBL/GenBank/DDBJ databases">
        <authorList>
            <consortium name="Pathogen Informatics"/>
        </authorList>
    </citation>
    <scope>NUCLEOTIDE SEQUENCE [LARGE SCALE GENOMIC DNA]</scope>
    <source>
        <strain evidence="2 3">2789STDY5834855</strain>
    </source>
</reference>
<dbReference type="PANTHER" id="PTHR33434:SF2">
    <property type="entry name" value="FATTY ACID-BINDING PROTEIN TM_1468"/>
    <property type="match status" value="1"/>
</dbReference>
<gene>
    <name evidence="2" type="ORF">ERS852470_02744</name>
</gene>
<dbReference type="PANTHER" id="PTHR33434">
    <property type="entry name" value="DEGV DOMAIN-CONTAINING PROTEIN DR_1986-RELATED"/>
    <property type="match status" value="1"/>
</dbReference>
<dbReference type="PROSITE" id="PS51482">
    <property type="entry name" value="DEGV"/>
    <property type="match status" value="1"/>
</dbReference>
<dbReference type="NCBIfam" id="TIGR00762">
    <property type="entry name" value="DegV"/>
    <property type="match status" value="1"/>
</dbReference>
<dbReference type="InterPro" id="IPR003797">
    <property type="entry name" value="DegV"/>
</dbReference>
<protein>
    <submittedName>
        <fullName evidence="2">DegV family protein</fullName>
    </submittedName>
</protein>
<dbReference type="GO" id="GO:0008289">
    <property type="term" value="F:lipid binding"/>
    <property type="evidence" value="ECO:0007669"/>
    <property type="project" value="UniProtKB-KW"/>
</dbReference>
<name>A0A174G7B2_9CLOT</name>